<evidence type="ECO:0008006" key="2">
    <source>
        <dbReference type="Google" id="ProtNLM"/>
    </source>
</evidence>
<proteinExistence type="predicted"/>
<dbReference type="InterPro" id="IPR013783">
    <property type="entry name" value="Ig-like_fold"/>
</dbReference>
<accession>A0A383ATA9</accession>
<sequence length="118" mass="12812">MPLHKNAGFVLFVIFALASVAVGDVKTPAIFGSNMVLQRDHANPVWGWADMGEKVSVRIAGQSHDTQTDKNGNWRVTLKPLKATGKAFTLAIKGKNELKYENVLVGEVWVCSGQSNMG</sequence>
<dbReference type="InterPro" id="IPR039329">
    <property type="entry name" value="SIAE"/>
</dbReference>
<dbReference type="GO" id="GO:0005975">
    <property type="term" value="P:carbohydrate metabolic process"/>
    <property type="evidence" value="ECO:0007669"/>
    <property type="project" value="TreeGrafter"/>
</dbReference>
<name>A0A383ATA9_9ZZZZ</name>
<dbReference type="AlphaFoldDB" id="A0A383ATA9"/>
<dbReference type="PANTHER" id="PTHR22901:SF0">
    <property type="entry name" value="SIALATE O-ACETYLESTERASE"/>
    <property type="match status" value="1"/>
</dbReference>
<protein>
    <recommendedName>
        <fullName evidence="2">Sialate O-acetylesterase domain-containing protein</fullName>
    </recommendedName>
</protein>
<organism evidence="1">
    <name type="scientific">marine metagenome</name>
    <dbReference type="NCBI Taxonomy" id="408172"/>
    <lineage>
        <taxon>unclassified sequences</taxon>
        <taxon>metagenomes</taxon>
        <taxon>ecological metagenomes</taxon>
    </lineage>
</organism>
<reference evidence="1" key="1">
    <citation type="submission" date="2018-05" db="EMBL/GenBank/DDBJ databases">
        <authorList>
            <person name="Lanie J.A."/>
            <person name="Ng W.-L."/>
            <person name="Kazmierczak K.M."/>
            <person name="Andrzejewski T.M."/>
            <person name="Davidsen T.M."/>
            <person name="Wayne K.J."/>
            <person name="Tettelin H."/>
            <person name="Glass J.I."/>
            <person name="Rusch D."/>
            <person name="Podicherti R."/>
            <person name="Tsui H.-C.T."/>
            <person name="Winkler M.E."/>
        </authorList>
    </citation>
    <scope>NUCLEOTIDE SEQUENCE</scope>
</reference>
<evidence type="ECO:0000313" key="1">
    <source>
        <dbReference type="EMBL" id="SVE10803.1"/>
    </source>
</evidence>
<dbReference type="PANTHER" id="PTHR22901">
    <property type="entry name" value="SIALATE O-ACETYLESTERASE"/>
    <property type="match status" value="1"/>
</dbReference>
<dbReference type="EMBL" id="UINC01194628">
    <property type="protein sequence ID" value="SVE10803.1"/>
    <property type="molecule type" value="Genomic_DNA"/>
</dbReference>
<gene>
    <name evidence="1" type="ORF">METZ01_LOCUS463657</name>
</gene>
<dbReference type="Gene3D" id="2.60.40.10">
    <property type="entry name" value="Immunoglobulins"/>
    <property type="match status" value="1"/>
</dbReference>
<dbReference type="GO" id="GO:0001681">
    <property type="term" value="F:sialate O-acetylesterase activity"/>
    <property type="evidence" value="ECO:0007669"/>
    <property type="project" value="InterPro"/>
</dbReference>
<feature type="non-terminal residue" evidence="1">
    <location>
        <position position="118"/>
    </location>
</feature>